<evidence type="ECO:0000313" key="1">
    <source>
        <dbReference type="EMBL" id="EJK58326.1"/>
    </source>
</evidence>
<protein>
    <submittedName>
        <fullName evidence="1">Uncharacterized protein</fullName>
    </submittedName>
</protein>
<dbReference type="Proteomes" id="UP000266841">
    <property type="component" value="Unassembled WGS sequence"/>
</dbReference>
<name>K0SBM4_THAOC</name>
<sequence>MMVVVSSKSFPDRASLSTSMISKIIMLGYKAGHGRASDPRRAFLFLPCCATLYVQKRHFHSQIICSEIKLISKESSTPTRGGRHHSLDSGGWRQCLHEICMHLSYDVAPGRYRSRKSLSSEGHIIKSVRDRRTGCACPTQTTASTQSRPKVKKVYCSPLPLWNMGNFLKLKSRRKDKKSAK</sequence>
<reference evidence="1 2" key="1">
    <citation type="journal article" date="2012" name="Genome Biol.">
        <title>Genome and low-iron response of an oceanic diatom adapted to chronic iron limitation.</title>
        <authorList>
            <person name="Lommer M."/>
            <person name="Specht M."/>
            <person name="Roy A.S."/>
            <person name="Kraemer L."/>
            <person name="Andreson R."/>
            <person name="Gutowska M.A."/>
            <person name="Wolf J."/>
            <person name="Bergner S.V."/>
            <person name="Schilhabel M.B."/>
            <person name="Klostermeier U.C."/>
            <person name="Beiko R.G."/>
            <person name="Rosenstiel P."/>
            <person name="Hippler M."/>
            <person name="Laroche J."/>
        </authorList>
    </citation>
    <scope>NUCLEOTIDE SEQUENCE [LARGE SCALE GENOMIC DNA]</scope>
    <source>
        <strain evidence="1 2">CCMP1005</strain>
    </source>
</reference>
<keyword evidence="2" id="KW-1185">Reference proteome</keyword>
<proteinExistence type="predicted"/>
<comment type="caution">
    <text evidence="1">The sequence shown here is derived from an EMBL/GenBank/DDBJ whole genome shotgun (WGS) entry which is preliminary data.</text>
</comment>
<accession>K0SBM4</accession>
<dbReference type="EMBL" id="AGNL01025581">
    <property type="protein sequence ID" value="EJK58326.1"/>
    <property type="molecule type" value="Genomic_DNA"/>
</dbReference>
<dbReference type="AlphaFoldDB" id="K0SBM4"/>
<evidence type="ECO:0000313" key="2">
    <source>
        <dbReference type="Proteomes" id="UP000266841"/>
    </source>
</evidence>
<organism evidence="1 2">
    <name type="scientific">Thalassiosira oceanica</name>
    <name type="common">Marine diatom</name>
    <dbReference type="NCBI Taxonomy" id="159749"/>
    <lineage>
        <taxon>Eukaryota</taxon>
        <taxon>Sar</taxon>
        <taxon>Stramenopiles</taxon>
        <taxon>Ochrophyta</taxon>
        <taxon>Bacillariophyta</taxon>
        <taxon>Coscinodiscophyceae</taxon>
        <taxon>Thalassiosirophycidae</taxon>
        <taxon>Thalassiosirales</taxon>
        <taxon>Thalassiosiraceae</taxon>
        <taxon>Thalassiosira</taxon>
    </lineage>
</organism>
<gene>
    <name evidence="1" type="ORF">THAOC_21562</name>
</gene>